<feature type="signal peptide" evidence="1">
    <location>
        <begin position="1"/>
        <end position="20"/>
    </location>
</feature>
<gene>
    <name evidence="2" type="ORF">GV68_15145</name>
</gene>
<name>A0A922P2Q8_9HYPH</name>
<feature type="chain" id="PRO_5037203537" evidence="1">
    <location>
        <begin position="21"/>
        <end position="100"/>
    </location>
</feature>
<evidence type="ECO:0000313" key="3">
    <source>
        <dbReference type="Proteomes" id="UP000052167"/>
    </source>
</evidence>
<dbReference type="AlphaFoldDB" id="A0A922P2Q8"/>
<protein>
    <submittedName>
        <fullName evidence="2">Uncharacterized protein</fullName>
    </submittedName>
</protein>
<organism evidence="2 3">
    <name type="scientific">Pseudorhizobium pelagicum</name>
    <dbReference type="NCBI Taxonomy" id="1509405"/>
    <lineage>
        <taxon>Bacteria</taxon>
        <taxon>Pseudomonadati</taxon>
        <taxon>Pseudomonadota</taxon>
        <taxon>Alphaproteobacteria</taxon>
        <taxon>Hyphomicrobiales</taxon>
        <taxon>Rhizobiaceae</taxon>
        <taxon>Rhizobium/Agrobacterium group</taxon>
        <taxon>Pseudorhizobium</taxon>
    </lineage>
</organism>
<reference evidence="2 3" key="1">
    <citation type="submission" date="2014-06" db="EMBL/GenBank/DDBJ databases">
        <title>Rhizobium pelagicum/R2-400B4.</title>
        <authorList>
            <person name="Kimes N.E."/>
            <person name="Lopez-Perez M."/>
        </authorList>
    </citation>
    <scope>NUCLEOTIDE SEQUENCE [LARGE SCALE GENOMIC DNA]</scope>
    <source>
        <strain evidence="2 3">R2-400B4</strain>
    </source>
</reference>
<keyword evidence="3" id="KW-1185">Reference proteome</keyword>
<sequence length="100" mass="10701">MKRTVICAFVVLSGASIGYADDQQTACLSSALDTHLAATTKLFDAAGPLMSPDAQMTRRRLDEKYCLAVTECGLTDQTGDARAMMASALFSSCLKKKDTE</sequence>
<accession>A0A922P2Q8</accession>
<proteinExistence type="predicted"/>
<dbReference type="RefSeq" id="WP_037163157.1">
    <property type="nucleotide sequence ID" value="NZ_CAJXID010000001.1"/>
</dbReference>
<comment type="caution">
    <text evidence="2">The sequence shown here is derived from an EMBL/GenBank/DDBJ whole genome shotgun (WGS) entry which is preliminary data.</text>
</comment>
<dbReference type="EMBL" id="JOKJ01000003">
    <property type="protein sequence ID" value="KEQ10255.1"/>
    <property type="molecule type" value="Genomic_DNA"/>
</dbReference>
<keyword evidence="1" id="KW-0732">Signal</keyword>
<dbReference type="Proteomes" id="UP000052167">
    <property type="component" value="Unassembled WGS sequence"/>
</dbReference>
<evidence type="ECO:0000256" key="1">
    <source>
        <dbReference type="SAM" id="SignalP"/>
    </source>
</evidence>
<evidence type="ECO:0000313" key="2">
    <source>
        <dbReference type="EMBL" id="KEQ10255.1"/>
    </source>
</evidence>